<feature type="transmembrane region" description="Helical" evidence="3">
    <location>
        <begin position="195"/>
        <end position="214"/>
    </location>
</feature>
<dbReference type="OrthoDB" id="411372at2759"/>
<proteinExistence type="predicted"/>
<organism evidence="5 6">
    <name type="scientific">Perkinsus olseni</name>
    <name type="common">Perkinsus atlanticus</name>
    <dbReference type="NCBI Taxonomy" id="32597"/>
    <lineage>
        <taxon>Eukaryota</taxon>
        <taxon>Sar</taxon>
        <taxon>Alveolata</taxon>
        <taxon>Perkinsozoa</taxon>
        <taxon>Perkinsea</taxon>
        <taxon>Perkinsida</taxon>
        <taxon>Perkinsidae</taxon>
        <taxon>Perkinsus</taxon>
    </lineage>
</organism>
<keyword evidence="3" id="KW-1133">Transmembrane helix</keyword>
<dbReference type="SUPFAM" id="SSF57850">
    <property type="entry name" value="RING/U-box"/>
    <property type="match status" value="1"/>
</dbReference>
<dbReference type="Pfam" id="PF13639">
    <property type="entry name" value="zf-RING_2"/>
    <property type="match status" value="1"/>
</dbReference>
<accession>A0A7J6P5L1</accession>
<keyword evidence="3" id="KW-0472">Membrane</keyword>
<evidence type="ECO:0000256" key="1">
    <source>
        <dbReference type="PROSITE-ProRule" id="PRU00175"/>
    </source>
</evidence>
<dbReference type="PANTHER" id="PTHR45676">
    <property type="entry name" value="RING-H2 FINGER PROTEIN ATL51-RELATED"/>
    <property type="match status" value="1"/>
</dbReference>
<keyword evidence="1" id="KW-0479">Metal-binding</keyword>
<dbReference type="Proteomes" id="UP000541610">
    <property type="component" value="Unassembled WGS sequence"/>
</dbReference>
<keyword evidence="3" id="KW-0812">Transmembrane</keyword>
<sequence length="399" mass="43971">MADRRLLLSGGVEAKDRFWSPRMSAVRAIHVRYHAALDTWLQSGITVSGRGSTPAGSGRESSTSCRQASDQGSEGVHLSPIPLSVVRLDCGIHDPPNRGGLLLTPASSSSRECHLHECYRDNAAEAIQGAVEDVVLAEYEKRASIAVVSPDLPQKGECCSICLALFEPDDDELFSASMENQLLHRALQRSFSRPYLWLWGLWIAGMASFGFGVVYTSSSQDYLVEIIIYVAFLAIPPPIIILAYAYVIESRSGHVRQFHANDLSSDGNDLATAADKHAFAKEWSEWAEANTKKGKVSELSSSSSREESSSEQSLCPICLDEMAMDDDVRQLPCGHIMHLACFDICFTKHVPLHAYGKNRHQCPLCREVVGPSFAPLHRARLSRRSNTPSRMLPESIWLA</sequence>
<dbReference type="PROSITE" id="PS50089">
    <property type="entry name" value="ZF_RING_2"/>
    <property type="match status" value="1"/>
</dbReference>
<protein>
    <recommendedName>
        <fullName evidence="4">RING-type domain-containing protein</fullName>
    </recommendedName>
</protein>
<keyword evidence="1" id="KW-0863">Zinc-finger</keyword>
<reference evidence="5 6" key="1">
    <citation type="submission" date="2020-04" db="EMBL/GenBank/DDBJ databases">
        <title>Perkinsus olseni comparative genomics.</title>
        <authorList>
            <person name="Bogema D.R."/>
        </authorList>
    </citation>
    <scope>NUCLEOTIDE SEQUENCE [LARGE SCALE GENOMIC DNA]</scope>
    <source>
        <strain evidence="5">00978-12</strain>
    </source>
</reference>
<comment type="caution">
    <text evidence="5">The sequence shown here is derived from an EMBL/GenBank/DDBJ whole genome shotgun (WGS) entry which is preliminary data.</text>
</comment>
<evidence type="ECO:0000256" key="2">
    <source>
        <dbReference type="SAM" id="MobiDB-lite"/>
    </source>
</evidence>
<dbReference type="EMBL" id="JABANP010000086">
    <property type="protein sequence ID" value="KAF4691046.1"/>
    <property type="molecule type" value="Genomic_DNA"/>
</dbReference>
<dbReference type="GO" id="GO:0008270">
    <property type="term" value="F:zinc ion binding"/>
    <property type="evidence" value="ECO:0007669"/>
    <property type="project" value="UniProtKB-KW"/>
</dbReference>
<dbReference type="Gene3D" id="3.30.40.10">
    <property type="entry name" value="Zinc/RING finger domain, C3HC4 (zinc finger)"/>
    <property type="match status" value="1"/>
</dbReference>
<evidence type="ECO:0000256" key="3">
    <source>
        <dbReference type="SAM" id="Phobius"/>
    </source>
</evidence>
<feature type="transmembrane region" description="Helical" evidence="3">
    <location>
        <begin position="226"/>
        <end position="247"/>
    </location>
</feature>
<feature type="region of interest" description="Disordered" evidence="2">
    <location>
        <begin position="48"/>
        <end position="77"/>
    </location>
</feature>
<dbReference type="SMART" id="SM00184">
    <property type="entry name" value="RING"/>
    <property type="match status" value="1"/>
</dbReference>
<feature type="compositionally biased region" description="Polar residues" evidence="2">
    <location>
        <begin position="48"/>
        <end position="72"/>
    </location>
</feature>
<evidence type="ECO:0000313" key="6">
    <source>
        <dbReference type="Proteomes" id="UP000541610"/>
    </source>
</evidence>
<gene>
    <name evidence="5" type="ORF">FOZ60_016278</name>
</gene>
<dbReference type="AlphaFoldDB" id="A0A7J6P5L1"/>
<evidence type="ECO:0000313" key="5">
    <source>
        <dbReference type="EMBL" id="KAF4691046.1"/>
    </source>
</evidence>
<dbReference type="InterPro" id="IPR013083">
    <property type="entry name" value="Znf_RING/FYVE/PHD"/>
</dbReference>
<feature type="domain" description="RING-type" evidence="4">
    <location>
        <begin position="315"/>
        <end position="366"/>
    </location>
</feature>
<name>A0A7J6P5L1_PEROL</name>
<dbReference type="InterPro" id="IPR001841">
    <property type="entry name" value="Znf_RING"/>
</dbReference>
<evidence type="ECO:0000259" key="4">
    <source>
        <dbReference type="PROSITE" id="PS50089"/>
    </source>
</evidence>
<keyword evidence="1" id="KW-0862">Zinc</keyword>